<dbReference type="OrthoDB" id="10503582at2759"/>
<dbReference type="Proteomes" id="UP000198287">
    <property type="component" value="Unassembled WGS sequence"/>
</dbReference>
<sequence>MGDEDVYKEFVSTLIPLSETVRWKIHNVSELVKHSAFSAISIPFEVGVGPTGLSKWEISLVSHVASGMLQARARLTGLVGHAQSSVTHHVTIWLRRNGSLSQVRYEKDFLRCKETSLPGEPTIWEVIPLEDLQDEASGILDVDADCFDLVVKLTVFGQDVSQV</sequence>
<accession>A0A226EGQ5</accession>
<keyword evidence="2" id="KW-1185">Reference proteome</keyword>
<name>A0A226EGQ5_FOLCA</name>
<dbReference type="OMA" id="KETSHIG"/>
<evidence type="ECO:0000313" key="2">
    <source>
        <dbReference type="Proteomes" id="UP000198287"/>
    </source>
</evidence>
<proteinExistence type="predicted"/>
<dbReference type="EMBL" id="LNIX01000004">
    <property type="protein sequence ID" value="OXA55846.1"/>
    <property type="molecule type" value="Genomic_DNA"/>
</dbReference>
<reference evidence="1 2" key="1">
    <citation type="submission" date="2015-12" db="EMBL/GenBank/DDBJ databases">
        <title>The genome of Folsomia candida.</title>
        <authorList>
            <person name="Faddeeva A."/>
            <person name="Derks M.F."/>
            <person name="Anvar Y."/>
            <person name="Smit S."/>
            <person name="Van Straalen N."/>
            <person name="Roelofs D."/>
        </authorList>
    </citation>
    <scope>NUCLEOTIDE SEQUENCE [LARGE SCALE GENOMIC DNA]</scope>
    <source>
        <strain evidence="1 2">VU population</strain>
        <tissue evidence="1">Whole body</tissue>
    </source>
</reference>
<comment type="caution">
    <text evidence="1">The sequence shown here is derived from an EMBL/GenBank/DDBJ whole genome shotgun (WGS) entry which is preliminary data.</text>
</comment>
<evidence type="ECO:0000313" key="1">
    <source>
        <dbReference type="EMBL" id="OXA55846.1"/>
    </source>
</evidence>
<dbReference type="AlphaFoldDB" id="A0A226EGQ5"/>
<protein>
    <submittedName>
        <fullName evidence="1">Uncharacterized protein</fullName>
    </submittedName>
</protein>
<organism evidence="1 2">
    <name type="scientific">Folsomia candida</name>
    <name type="common">Springtail</name>
    <dbReference type="NCBI Taxonomy" id="158441"/>
    <lineage>
        <taxon>Eukaryota</taxon>
        <taxon>Metazoa</taxon>
        <taxon>Ecdysozoa</taxon>
        <taxon>Arthropoda</taxon>
        <taxon>Hexapoda</taxon>
        <taxon>Collembola</taxon>
        <taxon>Entomobryomorpha</taxon>
        <taxon>Isotomoidea</taxon>
        <taxon>Isotomidae</taxon>
        <taxon>Proisotominae</taxon>
        <taxon>Folsomia</taxon>
    </lineage>
</organism>
<gene>
    <name evidence="1" type="ORF">Fcan01_08773</name>
</gene>